<evidence type="ECO:0000256" key="27">
    <source>
        <dbReference type="ARBA" id="ARBA00066807"/>
    </source>
</evidence>
<comment type="subunit">
    <text evidence="26">Binds to the short form of prolactin receptor.</text>
</comment>
<dbReference type="Pfam" id="PF00106">
    <property type="entry name" value="adh_short"/>
    <property type="match status" value="1"/>
</dbReference>
<evidence type="ECO:0000256" key="14">
    <source>
        <dbReference type="ARBA" id="ARBA00023593"/>
    </source>
</evidence>
<keyword evidence="11" id="KW-0472">Membrane</keyword>
<evidence type="ECO:0000256" key="29">
    <source>
        <dbReference type="ARBA" id="ARBA00077091"/>
    </source>
</evidence>
<dbReference type="PANTHER" id="PTHR44442:SF1">
    <property type="entry name" value="3-KETO-STEROID REDUCTASE_17-BETA-HYDROXYSTEROID DEHYDROGENASE 7"/>
    <property type="match status" value="1"/>
</dbReference>
<organism evidence="33 34">
    <name type="scientific">Hymenochirus boettgeri</name>
    <name type="common">Congo dwarf clawed frog</name>
    <dbReference type="NCBI Taxonomy" id="247094"/>
    <lineage>
        <taxon>Eukaryota</taxon>
        <taxon>Metazoa</taxon>
        <taxon>Chordata</taxon>
        <taxon>Craniata</taxon>
        <taxon>Vertebrata</taxon>
        <taxon>Euteleostomi</taxon>
        <taxon>Amphibia</taxon>
        <taxon>Batrachia</taxon>
        <taxon>Anura</taxon>
        <taxon>Pipoidea</taxon>
        <taxon>Pipidae</taxon>
        <taxon>Pipinae</taxon>
        <taxon>Hymenochirus</taxon>
    </lineage>
</organism>
<dbReference type="Gene3D" id="3.40.50.720">
    <property type="entry name" value="NAD(P)-binding Rossmann-like Domain"/>
    <property type="match status" value="1"/>
</dbReference>
<evidence type="ECO:0000256" key="24">
    <source>
        <dbReference type="ARBA" id="ARBA00052450"/>
    </source>
</evidence>
<comment type="catalytic activity">
    <reaction evidence="23">
        <text>4alpha-methyl-5alpha-cholest-8-en-3-one + NADPH + H(+) = 4alpha-methyl-5alpha-cholest-8-en-3beta-ol + NADP(+)</text>
        <dbReference type="Rhea" id="RHEA:46832"/>
        <dbReference type="ChEBI" id="CHEBI:15378"/>
        <dbReference type="ChEBI" id="CHEBI:57783"/>
        <dbReference type="ChEBI" id="CHEBI:58349"/>
        <dbReference type="ChEBI" id="CHEBI:87050"/>
        <dbReference type="ChEBI" id="CHEBI:87051"/>
    </reaction>
    <physiologicalReaction direction="left-to-right" evidence="23">
        <dbReference type="Rhea" id="RHEA:46833"/>
    </physiologicalReaction>
</comment>
<name>A0A8T2IYB5_9PIPI</name>
<evidence type="ECO:0000313" key="33">
    <source>
        <dbReference type="EMBL" id="KAG8436507.1"/>
    </source>
</evidence>
<evidence type="ECO:0000256" key="7">
    <source>
        <dbReference type="ARBA" id="ARBA00022989"/>
    </source>
</evidence>
<evidence type="ECO:0000256" key="23">
    <source>
        <dbReference type="ARBA" id="ARBA00052448"/>
    </source>
</evidence>
<evidence type="ECO:0000256" key="4">
    <source>
        <dbReference type="ARBA" id="ARBA00022824"/>
    </source>
</evidence>
<dbReference type="FunFam" id="3.40.50.720:FF:000289">
    <property type="entry name" value="Hydroxysteroid 17-beta dehydrogenase 7"/>
    <property type="match status" value="1"/>
</dbReference>
<proteinExistence type="inferred from homology"/>
<sequence>MRKVVIVTGANSGIGLALCERLLSQDDQIHLCLACRNLQRAECARSALLRSYPSADIGILQIDVGNLKSVLQAAKQLRERYERVDYLYLNAGIMPNPHVSLKAFIKGLFSTKAISMFATGEGILTQHDRVTEDGLQETFETNVFGHYILIKEIEPLLCHLDSPSQLIWTSSSNARKSAFSLPDYQHSQGQESYSSSKYATDLLSVSLNKHYNHQRVYSTVVCPGLVVTNLTRSIMPPLFWKLVIPIMWLVCIK</sequence>
<dbReference type="GO" id="GO:0047024">
    <property type="term" value="F:5-alpha-androstane-3-beta,17-beta-diol dehydrogenase (NADP+) activity"/>
    <property type="evidence" value="ECO:0007669"/>
    <property type="project" value="UniProtKB-EC"/>
</dbReference>
<comment type="catalytic activity">
    <reaction evidence="22">
        <text>4alpha-methyl-5alpha-cholest-7-en-3beta-ol + NADP(+) = 4alpha-methyl-5alpha-cholest-7-en-3-one + NADPH + H(+)</text>
        <dbReference type="Rhea" id="RHEA:18409"/>
        <dbReference type="ChEBI" id="CHEBI:15378"/>
        <dbReference type="ChEBI" id="CHEBI:16495"/>
        <dbReference type="ChEBI" id="CHEBI:18378"/>
        <dbReference type="ChEBI" id="CHEBI:57783"/>
        <dbReference type="ChEBI" id="CHEBI:58349"/>
        <dbReference type="EC" id="1.1.1.270"/>
    </reaction>
    <physiologicalReaction direction="right-to-left" evidence="22">
        <dbReference type="Rhea" id="RHEA:18411"/>
    </physiologicalReaction>
</comment>
<keyword evidence="3" id="KW-0812">Transmembrane</keyword>
<evidence type="ECO:0000256" key="10">
    <source>
        <dbReference type="ARBA" id="ARBA00023098"/>
    </source>
</evidence>
<comment type="catalytic activity">
    <reaction evidence="18">
        <text>3-dehydro-4alpha-methylzymosterol + NADPH + H(+) = 4alpha-methylzymosterol + NADP(+)</text>
        <dbReference type="Rhea" id="RHEA:36379"/>
        <dbReference type="ChEBI" id="CHEBI:1949"/>
        <dbReference type="ChEBI" id="CHEBI:15378"/>
        <dbReference type="ChEBI" id="CHEBI:57783"/>
        <dbReference type="ChEBI" id="CHEBI:58349"/>
        <dbReference type="ChEBI" id="CHEBI:136486"/>
        <dbReference type="EC" id="1.1.1.270"/>
    </reaction>
    <physiologicalReaction direction="left-to-right" evidence="18">
        <dbReference type="Rhea" id="RHEA:36380"/>
    </physiologicalReaction>
</comment>
<keyword evidence="7" id="KW-1133">Transmembrane helix</keyword>
<evidence type="ECO:0000256" key="12">
    <source>
        <dbReference type="ARBA" id="ARBA00023180"/>
    </source>
</evidence>
<dbReference type="EMBL" id="JAACNH010000007">
    <property type="protein sequence ID" value="KAG8436507.1"/>
    <property type="molecule type" value="Genomic_DNA"/>
</dbReference>
<dbReference type="GO" id="GO:0000253">
    <property type="term" value="F:3-beta-hydroxysteroid 3-dehydrogenase (NADP+) activity"/>
    <property type="evidence" value="ECO:0007669"/>
    <property type="project" value="UniProtKB-EC"/>
</dbReference>
<comment type="subcellular location">
    <subcellularLocation>
        <location evidence="1">Endoplasmic reticulum membrane</location>
        <topology evidence="1">Single-pass membrane protein</topology>
    </subcellularLocation>
</comment>
<dbReference type="Proteomes" id="UP000812440">
    <property type="component" value="Chromosome 4"/>
</dbReference>
<dbReference type="GO" id="GO:0004303">
    <property type="term" value="F:estradiol 17-beta-dehydrogenase [NAD(P)+] activity"/>
    <property type="evidence" value="ECO:0007669"/>
    <property type="project" value="UniProtKB-EC"/>
</dbReference>
<dbReference type="PRINTS" id="PR00081">
    <property type="entry name" value="GDHRDH"/>
</dbReference>
<comment type="catalytic activity">
    <reaction evidence="20">
        <text>5alpha-androstane-3beta,17beta-diol + NADP(+) = 17beta-hydroxy-5alpha-androstan-3-one + NADPH + H(+)</text>
        <dbReference type="Rhea" id="RHEA:16297"/>
        <dbReference type="ChEBI" id="CHEBI:15378"/>
        <dbReference type="ChEBI" id="CHEBI:16330"/>
        <dbReference type="ChEBI" id="CHEBI:18329"/>
        <dbReference type="ChEBI" id="CHEBI:57783"/>
        <dbReference type="ChEBI" id="CHEBI:58349"/>
        <dbReference type="EC" id="1.1.1.210"/>
    </reaction>
    <physiologicalReaction direction="right-to-left" evidence="20">
        <dbReference type="Rhea" id="RHEA:16299"/>
    </physiologicalReaction>
</comment>
<keyword evidence="6" id="KW-0752">Steroid biosynthesis</keyword>
<comment type="similarity">
    <text evidence="14">Belongs to the short-chain dehydrogenases/reductases (SDR) family. ERG27 subfamily.</text>
</comment>
<comment type="caution">
    <text evidence="33">The sequence shown here is derived from an EMBL/GenBank/DDBJ whole genome shotgun (WGS) entry which is preliminary data.</text>
</comment>
<comment type="catalytic activity">
    <reaction evidence="24">
        <text>17beta-estradiol + NADP(+) = estrone + NADPH + H(+)</text>
        <dbReference type="Rhea" id="RHEA:24616"/>
        <dbReference type="ChEBI" id="CHEBI:15378"/>
        <dbReference type="ChEBI" id="CHEBI:16469"/>
        <dbReference type="ChEBI" id="CHEBI:17263"/>
        <dbReference type="ChEBI" id="CHEBI:57783"/>
        <dbReference type="ChEBI" id="CHEBI:58349"/>
        <dbReference type="EC" id="1.1.1.62"/>
    </reaction>
    <physiologicalReaction direction="right-to-left" evidence="24">
        <dbReference type="Rhea" id="RHEA:24618"/>
    </physiologicalReaction>
</comment>
<evidence type="ECO:0000256" key="18">
    <source>
        <dbReference type="ARBA" id="ARBA00048246"/>
    </source>
</evidence>
<evidence type="ECO:0000256" key="25">
    <source>
        <dbReference type="ARBA" id="ARBA00052561"/>
    </source>
</evidence>
<dbReference type="AlphaFoldDB" id="A0A8T2IYB5"/>
<keyword evidence="9" id="KW-0520">NAD</keyword>
<protein>
    <recommendedName>
        <fullName evidence="28">3-keto-steroid reductase/17-beta-hydroxysteroid dehydrogenase 7</fullName>
        <ecNumber evidence="27">1.1.1.210</ecNumber>
        <ecNumber evidence="15">1.1.1.270</ecNumber>
        <ecNumber evidence="16">1.1.1.62</ecNumber>
    </recommendedName>
    <alternativeName>
        <fullName evidence="30">17-beta-hydroxysteroid dehydrogenase 7</fullName>
    </alternativeName>
    <alternativeName>
        <fullName evidence="31">3-keto-steroid reductase</fullName>
    </alternativeName>
    <alternativeName>
        <fullName evidence="29">Dihydrotestosterone oxidoreductase</fullName>
    </alternativeName>
    <alternativeName>
        <fullName evidence="32">Estradiol 17-beta-dehydrogenase 7</fullName>
    </alternativeName>
</protein>
<evidence type="ECO:0000256" key="13">
    <source>
        <dbReference type="ARBA" id="ARBA00023589"/>
    </source>
</evidence>
<dbReference type="SUPFAM" id="SSF51735">
    <property type="entry name" value="NAD(P)-binding Rossmann-fold domains"/>
    <property type="match status" value="1"/>
</dbReference>
<keyword evidence="8" id="KW-0560">Oxidoreductase</keyword>
<evidence type="ECO:0000256" key="17">
    <source>
        <dbReference type="ARBA" id="ARBA00037929"/>
    </source>
</evidence>
<evidence type="ECO:0000256" key="30">
    <source>
        <dbReference type="ARBA" id="ARBA00081545"/>
    </source>
</evidence>
<evidence type="ECO:0000313" key="34">
    <source>
        <dbReference type="Proteomes" id="UP000812440"/>
    </source>
</evidence>
<dbReference type="EC" id="1.1.1.210" evidence="27"/>
<dbReference type="InterPro" id="IPR052834">
    <property type="entry name" value="3KSR/17beta-HSD"/>
</dbReference>
<comment type="catalytic activity">
    <reaction evidence="21">
        <text>a 3beta-hydroxysteroid + NADP(+) = a 3-oxosteroid + NADPH + H(+)</text>
        <dbReference type="Rhea" id="RHEA:34787"/>
        <dbReference type="ChEBI" id="CHEBI:15378"/>
        <dbReference type="ChEBI" id="CHEBI:36836"/>
        <dbReference type="ChEBI" id="CHEBI:47788"/>
        <dbReference type="ChEBI" id="CHEBI:57783"/>
        <dbReference type="ChEBI" id="CHEBI:58349"/>
        <dbReference type="EC" id="1.1.1.270"/>
    </reaction>
    <physiologicalReaction direction="right-to-left" evidence="21">
        <dbReference type="Rhea" id="RHEA:34789"/>
    </physiologicalReaction>
</comment>
<evidence type="ECO:0000256" key="8">
    <source>
        <dbReference type="ARBA" id="ARBA00023002"/>
    </source>
</evidence>
<keyword evidence="5" id="KW-0521">NADP</keyword>
<evidence type="ECO:0000256" key="20">
    <source>
        <dbReference type="ARBA" id="ARBA00051795"/>
    </source>
</evidence>
<dbReference type="GO" id="GO:0006695">
    <property type="term" value="P:cholesterol biosynthetic process"/>
    <property type="evidence" value="ECO:0007669"/>
    <property type="project" value="TreeGrafter"/>
</dbReference>
<evidence type="ECO:0000256" key="9">
    <source>
        <dbReference type="ARBA" id="ARBA00023027"/>
    </source>
</evidence>
<dbReference type="InterPro" id="IPR036291">
    <property type="entry name" value="NAD(P)-bd_dom_sf"/>
</dbReference>
<comment type="pathway">
    <text evidence="17">Steroid biosynthesis; estrogen biosynthesis.</text>
</comment>
<evidence type="ECO:0000256" key="32">
    <source>
        <dbReference type="ARBA" id="ARBA00083257"/>
    </source>
</evidence>
<comment type="catalytic activity">
    <reaction evidence="19">
        <text>5alpha-cholest-8-en-3-one + NADPH + H(+) = 5alpha-cholest-8-en-3beta-ol + NADP(+)</text>
        <dbReference type="Rhea" id="RHEA:46852"/>
        <dbReference type="ChEBI" id="CHEBI:15378"/>
        <dbReference type="ChEBI" id="CHEBI:16608"/>
        <dbReference type="ChEBI" id="CHEBI:57783"/>
        <dbReference type="ChEBI" id="CHEBI:58349"/>
        <dbReference type="ChEBI" id="CHEBI:87056"/>
    </reaction>
    <physiologicalReaction direction="left-to-right" evidence="19">
        <dbReference type="Rhea" id="RHEA:46853"/>
    </physiologicalReaction>
</comment>
<comment type="pathway">
    <text evidence="13">Steroid biosynthesis; zymosterol biosynthesis; zymosterol from lanosterol: step 5/6.</text>
</comment>
<accession>A0A8T2IYB5</accession>
<dbReference type="PANTHER" id="PTHR44442">
    <property type="entry name" value="3-KETO-STEROID REDUCTASE"/>
    <property type="match status" value="1"/>
</dbReference>
<evidence type="ECO:0000256" key="3">
    <source>
        <dbReference type="ARBA" id="ARBA00022692"/>
    </source>
</evidence>
<keyword evidence="34" id="KW-1185">Reference proteome</keyword>
<evidence type="ECO:0000256" key="1">
    <source>
        <dbReference type="ARBA" id="ARBA00004389"/>
    </source>
</evidence>
<dbReference type="EC" id="1.1.1.62" evidence="16"/>
<evidence type="ECO:0000256" key="21">
    <source>
        <dbReference type="ARBA" id="ARBA00051929"/>
    </source>
</evidence>
<evidence type="ECO:0000256" key="5">
    <source>
        <dbReference type="ARBA" id="ARBA00022857"/>
    </source>
</evidence>
<evidence type="ECO:0000256" key="26">
    <source>
        <dbReference type="ARBA" id="ARBA00063141"/>
    </source>
</evidence>
<evidence type="ECO:0000256" key="11">
    <source>
        <dbReference type="ARBA" id="ARBA00023136"/>
    </source>
</evidence>
<dbReference type="GO" id="GO:0005789">
    <property type="term" value="C:endoplasmic reticulum membrane"/>
    <property type="evidence" value="ECO:0007669"/>
    <property type="project" value="UniProtKB-SubCell"/>
</dbReference>
<keyword evidence="10" id="KW-0443">Lipid metabolism</keyword>
<evidence type="ECO:0000256" key="16">
    <source>
        <dbReference type="ARBA" id="ARBA00024072"/>
    </source>
</evidence>
<dbReference type="InterPro" id="IPR002347">
    <property type="entry name" value="SDR_fam"/>
</dbReference>
<evidence type="ECO:0000256" key="6">
    <source>
        <dbReference type="ARBA" id="ARBA00022955"/>
    </source>
</evidence>
<evidence type="ECO:0000256" key="22">
    <source>
        <dbReference type="ARBA" id="ARBA00052439"/>
    </source>
</evidence>
<evidence type="ECO:0000256" key="31">
    <source>
        <dbReference type="ARBA" id="ARBA00083156"/>
    </source>
</evidence>
<keyword evidence="12" id="KW-0325">Glycoprotein</keyword>
<comment type="catalytic activity">
    <reaction evidence="25">
        <text>zymosterone + NADPH + H(+) = zymosterol + NADP(+)</text>
        <dbReference type="Rhea" id="RHEA:33459"/>
        <dbReference type="ChEBI" id="CHEBI:15378"/>
        <dbReference type="ChEBI" id="CHEBI:18252"/>
        <dbReference type="ChEBI" id="CHEBI:52386"/>
        <dbReference type="ChEBI" id="CHEBI:57783"/>
        <dbReference type="ChEBI" id="CHEBI:58349"/>
    </reaction>
    <physiologicalReaction direction="left-to-right" evidence="25">
        <dbReference type="Rhea" id="RHEA:33460"/>
    </physiologicalReaction>
</comment>
<feature type="non-terminal residue" evidence="33">
    <location>
        <position position="1"/>
    </location>
</feature>
<evidence type="ECO:0000256" key="15">
    <source>
        <dbReference type="ARBA" id="ARBA00023621"/>
    </source>
</evidence>
<dbReference type="EC" id="1.1.1.270" evidence="15"/>
<evidence type="ECO:0000256" key="2">
    <source>
        <dbReference type="ARBA" id="ARBA00022516"/>
    </source>
</evidence>
<evidence type="ECO:0000256" key="28">
    <source>
        <dbReference type="ARBA" id="ARBA00071031"/>
    </source>
</evidence>
<dbReference type="OrthoDB" id="9989144at2759"/>
<gene>
    <name evidence="33" type="ORF">GDO86_007564</name>
</gene>
<dbReference type="GO" id="GO:0006703">
    <property type="term" value="P:estrogen biosynthetic process"/>
    <property type="evidence" value="ECO:0007669"/>
    <property type="project" value="UniProtKB-ARBA"/>
</dbReference>
<keyword evidence="4" id="KW-0256">Endoplasmic reticulum</keyword>
<keyword evidence="2" id="KW-0444">Lipid biosynthesis</keyword>
<reference evidence="33" key="1">
    <citation type="thesis" date="2020" institute="ProQuest LLC" country="789 East Eisenhower Parkway, Ann Arbor, MI, USA">
        <title>Comparative Genomics and Chromosome Evolution.</title>
        <authorList>
            <person name="Mudd A.B."/>
        </authorList>
    </citation>
    <scope>NUCLEOTIDE SEQUENCE</scope>
    <source>
        <strain evidence="33">Female2</strain>
        <tissue evidence="33">Blood</tissue>
    </source>
</reference>
<evidence type="ECO:0000256" key="19">
    <source>
        <dbReference type="ARBA" id="ARBA00050673"/>
    </source>
</evidence>